<dbReference type="GO" id="GO:0003676">
    <property type="term" value="F:nucleic acid binding"/>
    <property type="evidence" value="ECO:0007669"/>
    <property type="project" value="InterPro"/>
</dbReference>
<evidence type="ECO:0000259" key="1">
    <source>
        <dbReference type="SMART" id="SM00507"/>
    </source>
</evidence>
<dbReference type="GO" id="GO:0008270">
    <property type="term" value="F:zinc ion binding"/>
    <property type="evidence" value="ECO:0007669"/>
    <property type="project" value="InterPro"/>
</dbReference>
<organism evidence="2">
    <name type="scientific">Symploca sp. SIO1C4</name>
    <dbReference type="NCBI Taxonomy" id="2607765"/>
    <lineage>
        <taxon>Bacteria</taxon>
        <taxon>Bacillati</taxon>
        <taxon>Cyanobacteriota</taxon>
        <taxon>Cyanophyceae</taxon>
        <taxon>Coleofasciculales</taxon>
        <taxon>Coleofasciculaceae</taxon>
        <taxon>Symploca</taxon>
    </lineage>
</organism>
<comment type="caution">
    <text evidence="2">The sequence shown here is derived from an EMBL/GenBank/DDBJ whole genome shotgun (WGS) entry which is preliminary data.</text>
</comment>
<dbReference type="InterPro" id="IPR002711">
    <property type="entry name" value="HNH"/>
</dbReference>
<feature type="domain" description="HNH nuclease" evidence="1">
    <location>
        <begin position="1"/>
        <end position="50"/>
    </location>
</feature>
<evidence type="ECO:0000313" key="2">
    <source>
        <dbReference type="EMBL" id="NER26353.1"/>
    </source>
</evidence>
<dbReference type="InterPro" id="IPR003615">
    <property type="entry name" value="HNH_nuc"/>
</dbReference>
<protein>
    <submittedName>
        <fullName evidence="2">HNH endonuclease</fullName>
    </submittedName>
</protein>
<dbReference type="EMBL" id="JAAHFQ010000022">
    <property type="protein sequence ID" value="NER26353.1"/>
    <property type="molecule type" value="Genomic_DNA"/>
</dbReference>
<keyword evidence="2" id="KW-0540">Nuclease</keyword>
<dbReference type="SMART" id="SM00507">
    <property type="entry name" value="HNHc"/>
    <property type="match status" value="1"/>
</dbReference>
<dbReference type="Gene3D" id="1.10.30.50">
    <property type="match status" value="1"/>
</dbReference>
<gene>
    <name evidence="2" type="ORF">F6J89_01540</name>
</gene>
<keyword evidence="2" id="KW-0255">Endonuclease</keyword>
<accession>A0A6B3N4B6</accession>
<dbReference type="Pfam" id="PF01844">
    <property type="entry name" value="HNH"/>
    <property type="match status" value="1"/>
</dbReference>
<dbReference type="AlphaFoldDB" id="A0A6B3N4B6"/>
<keyword evidence="2" id="KW-0378">Hydrolase</keyword>
<name>A0A6B3N4B6_9CYAN</name>
<sequence>MLKKQKGKCTHCGLNFLSGDIMEVDHIKPQSRGGERQQGNIQLLHKHCHQEKPKSDGSKQIVMRTKYAKYINQFPYQWVDDMLIIPAVSMTTTN</sequence>
<reference evidence="2" key="1">
    <citation type="submission" date="2019-11" db="EMBL/GenBank/DDBJ databases">
        <title>Genomic insights into an expanded diversity of filamentous marine cyanobacteria reveals the extraordinary biosynthetic potential of Moorea and Okeania.</title>
        <authorList>
            <person name="Ferreira Leao T."/>
            <person name="Wang M."/>
            <person name="Moss N."/>
            <person name="Da Silva R."/>
            <person name="Sanders J."/>
            <person name="Nurk S."/>
            <person name="Gurevich A."/>
            <person name="Humphrey G."/>
            <person name="Reher R."/>
            <person name="Zhu Q."/>
            <person name="Belda-Ferre P."/>
            <person name="Glukhov E."/>
            <person name="Rex R."/>
            <person name="Dorrestein P.C."/>
            <person name="Knight R."/>
            <person name="Pevzner P."/>
            <person name="Gerwick W.H."/>
            <person name="Gerwick L."/>
        </authorList>
    </citation>
    <scope>NUCLEOTIDE SEQUENCE</scope>
    <source>
        <strain evidence="2">SIO1C4</strain>
    </source>
</reference>
<dbReference type="CDD" id="cd00085">
    <property type="entry name" value="HNHc"/>
    <property type="match status" value="1"/>
</dbReference>
<dbReference type="GO" id="GO:0004519">
    <property type="term" value="F:endonuclease activity"/>
    <property type="evidence" value="ECO:0007669"/>
    <property type="project" value="UniProtKB-KW"/>
</dbReference>
<proteinExistence type="predicted"/>